<keyword evidence="5" id="KW-0175">Coiled coil</keyword>
<reference evidence="8 9" key="1">
    <citation type="submission" date="2019-01" db="EMBL/GenBank/DDBJ databases">
        <title>Draft genome sequences of the type strains of six Macrococcus species.</title>
        <authorList>
            <person name="Mazhar S."/>
            <person name="Altermann E."/>
            <person name="Hill C."/>
            <person name="Mcauliffe O."/>
        </authorList>
    </citation>
    <scope>NUCLEOTIDE SEQUENCE [LARGE SCALE GENOMIC DNA]</scope>
    <source>
        <strain evidence="8 9">CCM4815</strain>
    </source>
</reference>
<keyword evidence="2 6" id="KW-0812">Transmembrane</keyword>
<feature type="domain" description="ABC-2 type transporter transmembrane" evidence="7">
    <location>
        <begin position="37"/>
        <end position="479"/>
    </location>
</feature>
<feature type="transmembrane region" description="Helical" evidence="6">
    <location>
        <begin position="375"/>
        <end position="398"/>
    </location>
</feature>
<feature type="transmembrane region" description="Helical" evidence="6">
    <location>
        <begin position="346"/>
        <end position="369"/>
    </location>
</feature>
<feature type="coiled-coil region" evidence="5">
    <location>
        <begin position="179"/>
        <end position="209"/>
    </location>
</feature>
<dbReference type="Gene3D" id="3.40.1710.10">
    <property type="entry name" value="abc type-2 transporter like domain"/>
    <property type="match status" value="1"/>
</dbReference>
<dbReference type="EMBL" id="SCWB01000002">
    <property type="protein sequence ID" value="TDM12810.1"/>
    <property type="molecule type" value="Genomic_DNA"/>
</dbReference>
<feature type="transmembrane region" description="Helical" evidence="6">
    <location>
        <begin position="30"/>
        <end position="54"/>
    </location>
</feature>
<feature type="transmembrane region" description="Helical" evidence="6">
    <location>
        <begin position="405"/>
        <end position="424"/>
    </location>
</feature>
<evidence type="ECO:0000256" key="6">
    <source>
        <dbReference type="SAM" id="Phobius"/>
    </source>
</evidence>
<organism evidence="8 9">
    <name type="scientific">Macrococcus lamae</name>
    <dbReference type="NCBI Taxonomy" id="198484"/>
    <lineage>
        <taxon>Bacteria</taxon>
        <taxon>Bacillati</taxon>
        <taxon>Bacillota</taxon>
        <taxon>Bacilli</taxon>
        <taxon>Bacillales</taxon>
        <taxon>Staphylococcaceae</taxon>
        <taxon>Macrococcus</taxon>
    </lineage>
</organism>
<evidence type="ECO:0000256" key="2">
    <source>
        <dbReference type="ARBA" id="ARBA00022692"/>
    </source>
</evidence>
<dbReference type="AlphaFoldDB" id="A0A4R6BWQ7"/>
<feature type="transmembrane region" description="Helical" evidence="6">
    <location>
        <begin position="464"/>
        <end position="484"/>
    </location>
</feature>
<dbReference type="NCBIfam" id="TIGR03062">
    <property type="entry name" value="pip_yhgE_Cterm"/>
    <property type="match status" value="1"/>
</dbReference>
<dbReference type="InterPro" id="IPR013525">
    <property type="entry name" value="ABC2_TM"/>
</dbReference>
<accession>A0A4R6BWQ7</accession>
<keyword evidence="3 6" id="KW-1133">Transmembrane helix</keyword>
<dbReference type="GO" id="GO:0016020">
    <property type="term" value="C:membrane"/>
    <property type="evidence" value="ECO:0007669"/>
    <property type="project" value="UniProtKB-SubCell"/>
</dbReference>
<comment type="caution">
    <text evidence="8">The sequence shown here is derived from an EMBL/GenBank/DDBJ whole genome shotgun (WGS) entry which is preliminary data.</text>
</comment>
<keyword evidence="4 6" id="KW-0472">Membrane</keyword>
<sequence length="498" mass="55983">MPFGKTLYHWNKKEDQQLFKDLKYIVSKKFLLIALSVLLFLPIIYSAVFIYSMWDPYGQTRDLPIAVVNEDNGAKIQGNNENLGEQVVNKLKKNDNFKWTFVDRESASRGITEGKYFAVIRLPEDFSEHAGTMLEDNPEQVTILVKKNPGYSYSGQSIGDKSAQAVKENVSLAIRELYLKKIFKSVNDMEQNSEKLSRNLKNMQESERQLADGNNEVTNGLETLQAVLPSPQNQSVIQLTEGSKRITSGLTSLASGTDQMTAQLDNSVKQLETRSFQKINAETISDPVKLTENDVTQVENYGQSFAPYVLSLSLYVGAIAFVSIYPVDKRIGIRERAHSWWASKSLLIAGYGLLQGLLLALFTIFVMKIEIDNTMHFTLTLILWSLTAMFIVCFLTAAFSNIGKFLAIIILILQLGSSEGTFPIQLTSPFFQTLHVFSPMTYVIKALRESIFGFEGNVPFTTSITIIASIGLLMLGLLYISYIVKNRIPWLYKASEIK</sequence>
<keyword evidence="9" id="KW-1185">Reference proteome</keyword>
<comment type="subcellular location">
    <subcellularLocation>
        <location evidence="1">Membrane</location>
        <topology evidence="1">Multi-pass membrane protein</topology>
    </subcellularLocation>
</comment>
<evidence type="ECO:0000313" key="8">
    <source>
        <dbReference type="EMBL" id="TDM12810.1"/>
    </source>
</evidence>
<dbReference type="Proteomes" id="UP000294802">
    <property type="component" value="Unassembled WGS sequence"/>
</dbReference>
<evidence type="ECO:0000259" key="7">
    <source>
        <dbReference type="Pfam" id="PF12698"/>
    </source>
</evidence>
<proteinExistence type="predicted"/>
<dbReference type="GO" id="GO:0140359">
    <property type="term" value="F:ABC-type transporter activity"/>
    <property type="evidence" value="ECO:0007669"/>
    <property type="project" value="InterPro"/>
</dbReference>
<dbReference type="InterPro" id="IPR017501">
    <property type="entry name" value="Phage_infect_YhgE_C"/>
</dbReference>
<dbReference type="NCBIfam" id="TIGR03061">
    <property type="entry name" value="pip_yhgE_Nterm"/>
    <property type="match status" value="1"/>
</dbReference>
<evidence type="ECO:0000256" key="4">
    <source>
        <dbReference type="ARBA" id="ARBA00023136"/>
    </source>
</evidence>
<dbReference type="PANTHER" id="PTHR43077:SF5">
    <property type="entry name" value="PHAGE INFECTION PROTEIN"/>
    <property type="match status" value="1"/>
</dbReference>
<evidence type="ECO:0000313" key="9">
    <source>
        <dbReference type="Proteomes" id="UP000294802"/>
    </source>
</evidence>
<name>A0A4R6BWQ7_9STAP</name>
<dbReference type="PANTHER" id="PTHR43077">
    <property type="entry name" value="TRANSPORT PERMEASE YVFS-RELATED"/>
    <property type="match status" value="1"/>
</dbReference>
<dbReference type="InterPro" id="IPR051328">
    <property type="entry name" value="T7SS_ABC-Transporter"/>
</dbReference>
<evidence type="ECO:0000256" key="3">
    <source>
        <dbReference type="ARBA" id="ARBA00022989"/>
    </source>
</evidence>
<gene>
    <name evidence="8" type="ORF">ERX29_02065</name>
</gene>
<dbReference type="Pfam" id="PF12698">
    <property type="entry name" value="ABC2_membrane_3"/>
    <property type="match status" value="1"/>
</dbReference>
<evidence type="ECO:0000256" key="5">
    <source>
        <dbReference type="SAM" id="Coils"/>
    </source>
</evidence>
<dbReference type="InterPro" id="IPR017500">
    <property type="entry name" value="Phage_infect_YhgE_N"/>
</dbReference>
<dbReference type="OrthoDB" id="9811483at2"/>
<evidence type="ECO:0000256" key="1">
    <source>
        <dbReference type="ARBA" id="ARBA00004141"/>
    </source>
</evidence>
<protein>
    <recommendedName>
        <fullName evidence="7">ABC-2 type transporter transmembrane domain-containing protein</fullName>
    </recommendedName>
</protein>
<feature type="transmembrane region" description="Helical" evidence="6">
    <location>
        <begin position="305"/>
        <end position="325"/>
    </location>
</feature>